<dbReference type="InterPro" id="IPR029077">
    <property type="entry name" value="Imm45"/>
</dbReference>
<evidence type="ECO:0000313" key="3">
    <source>
        <dbReference type="Proteomes" id="UP001433071"/>
    </source>
</evidence>
<feature type="domain" description="Immunity protein 45" evidence="1">
    <location>
        <begin position="21"/>
        <end position="105"/>
    </location>
</feature>
<dbReference type="RefSeq" id="WP_352555891.1">
    <property type="nucleotide sequence ID" value="NZ_JAMYQB010000001.1"/>
</dbReference>
<dbReference type="Proteomes" id="UP001433071">
    <property type="component" value="Unassembled WGS sequence"/>
</dbReference>
<dbReference type="EMBL" id="JAMYQB010000001">
    <property type="protein sequence ID" value="MER9402902.1"/>
    <property type="molecule type" value="Genomic_DNA"/>
</dbReference>
<proteinExistence type="predicted"/>
<evidence type="ECO:0000259" key="1">
    <source>
        <dbReference type="Pfam" id="PF15572"/>
    </source>
</evidence>
<protein>
    <submittedName>
        <fullName evidence="2">Imm45 family immunity protein</fullName>
    </submittedName>
</protein>
<organism evidence="2 3">
    <name type="scientific">Mesorhizobium caraganae</name>
    <dbReference type="NCBI Taxonomy" id="483206"/>
    <lineage>
        <taxon>Bacteria</taxon>
        <taxon>Pseudomonadati</taxon>
        <taxon>Pseudomonadota</taxon>
        <taxon>Alphaproteobacteria</taxon>
        <taxon>Hyphomicrobiales</taxon>
        <taxon>Phyllobacteriaceae</taxon>
        <taxon>Mesorhizobium</taxon>
    </lineage>
</organism>
<keyword evidence="3" id="KW-1185">Reference proteome</keyword>
<reference evidence="2 3" key="1">
    <citation type="journal article" date="2024" name="Proc. Natl. Acad. Sci. U.S.A.">
        <title>The evolutionary genomics of adaptation to stress in wild rhizobium bacteria.</title>
        <authorList>
            <person name="Kehlet-Delgado H."/>
            <person name="Montoya A.P."/>
            <person name="Jensen K.T."/>
            <person name="Wendlandt C.E."/>
            <person name="Dexheimer C."/>
            <person name="Roberts M."/>
            <person name="Torres Martinez L."/>
            <person name="Friesen M.L."/>
            <person name="Griffitts J.S."/>
            <person name="Porter S.S."/>
        </authorList>
    </citation>
    <scope>NUCLEOTIDE SEQUENCE [LARGE SCALE GENOMIC DNA]</scope>
    <source>
        <strain evidence="2 3">M0641</strain>
    </source>
</reference>
<name>A0ABV1YT63_9HYPH</name>
<accession>A0ABV1YT63</accession>
<gene>
    <name evidence="2" type="primary">imm45</name>
    <name evidence="2" type="ORF">NKI36_02445</name>
</gene>
<dbReference type="Pfam" id="PF15572">
    <property type="entry name" value="Imm45"/>
    <property type="match status" value="1"/>
</dbReference>
<comment type="caution">
    <text evidence="2">The sequence shown here is derived from an EMBL/GenBank/DDBJ whole genome shotgun (WGS) entry which is preliminary data.</text>
</comment>
<evidence type="ECO:0000313" key="2">
    <source>
        <dbReference type="EMBL" id="MER9402902.1"/>
    </source>
</evidence>
<sequence length="119" mass="13652">MDIPEMTWTRLDRLKDDPPLFRGTLFRYRKMAPIEEIIDYLLFETHEASGLGLIRDSGYGAGSVLVFLPAEARASREVVAISPEWLRRNWQNWVDSDCSADQVWVCLGGRPTPDKLPEE</sequence>